<evidence type="ECO:0000313" key="3">
    <source>
        <dbReference type="EMBL" id="CBI05428.1"/>
    </source>
</evidence>
<dbReference type="InterPro" id="IPR038734">
    <property type="entry name" value="YhaN_AAA"/>
</dbReference>
<gene>
    <name evidence="3" type="ORF">CARN5_1049</name>
</gene>
<dbReference type="Gene3D" id="3.40.50.300">
    <property type="entry name" value="P-loop containing nucleotide triphosphate hydrolases"/>
    <property type="match status" value="2"/>
</dbReference>
<dbReference type="PANTHER" id="PTHR41259">
    <property type="entry name" value="DOUBLE-STRAND BREAK REPAIR RAD50 ATPASE, PUTATIVE-RELATED"/>
    <property type="match status" value="1"/>
</dbReference>
<comment type="caution">
    <text evidence="3">The sequence shown here is derived from an EMBL/GenBank/DDBJ whole genome shotgun (WGS) entry which is preliminary data.</text>
</comment>
<sequence length="1170" mass="130368">MKLVRLLLHAYGPFTDTTLDFTGTEAEPARNLHLIYGPNEAGKSSALRAMTDLRFGIPLRSQDDFVHTSSALRIAGEFLDQSGEVVGLLRRKGRGGTLSRFDAVTGQAMDVDQALESALTGGLGREEFEAMFGLNHARLRSGGELLLQGKGELGAALFEASAGTQGVAAILAQLETDAKELFNPHGRSQNARINAASKDFATHKQQWRQAQIRPAEWQALDRAQQGAITQLDDVERALENARRQEKRLIELRTVVPLLRHQDQIDITLQPLLDLPDLPENARDTRLAAQQTLARAEQDLQEAQEEATRGLKTLGTLIIEEPLLIHGDAIDRLAARLETVERNRVELGQLDVRLVADRTALAAAAERMVPGQGVATLFAAMPSEADHVAIQQDLDTEAHLALQMENQGKQITALDRQDARDPCLPGGFPDSGVRQAMASAIRATQPFGDLPERLEEMQMDIVTLERQLQQALADRDIADRAVLQSARPLLDAQIQAGRLSLAEIDTAQGRLRDEEQRLIGDLEMQQRRLDELTAAGEVVTAGTLRDAREHRDAGWALLRPFYLTQTPPSAEAITRYAEPRSLPEAFEAAQGEADRQADLLRADAQRGAMYAECQTRIVHMTKRCSEIALERTTCDSDLQHWRSLWNRQLAAAQLPMLDPESLSQWQAARLQILDIAERLAQARTQSDRYQTQLEQATETLVGVLKKVGESPQTTHLATLIEQAQSWERATILAVADQRARDQARQTRQQEREELQQQSTRLQSQWQQHQQSIQAWHSRLFLAIGSTTETVKARLAEWDRLNRQSEALAAVERQQGQIRALLDDFASQAGHLAEALGESVPQWPEDWMLRLKNRLSHARQEQQQRVDLNRDQQRLAETQRRAAAEMAKHSQQLAALCAAAGVTAADELPHLEEQVAQKRALQRQLAEQKVQLVQASRHSEAELRQQLADQDTLTLDSALQRCQEGIVRLEQDERQARQQEETTRRALESIDSSDLAAQEREAMESAAARYRSGVRPWAQLKLAHALLQEALNRFRERAQAPMVAAASAYFVLMTGARYARLVADTVDDQPILQAERADGQRISVAAMSEGTADQLYLALRLAALELRRAAHPDLPLILDDVLMTSDDQRAAQALQALARFADGGQVLLFTHHRHLIDLAQNTLGDGVIVHYL</sequence>
<organism evidence="3">
    <name type="scientific">mine drainage metagenome</name>
    <dbReference type="NCBI Taxonomy" id="410659"/>
    <lineage>
        <taxon>unclassified sequences</taxon>
        <taxon>metagenomes</taxon>
        <taxon>ecological metagenomes</taxon>
    </lineage>
</organism>
<reference evidence="3" key="1">
    <citation type="submission" date="2009-10" db="EMBL/GenBank/DDBJ databases">
        <title>Diversity of trophic interactions inside an arsenic-rich microbial ecosystem.</title>
        <authorList>
            <person name="Bertin P.N."/>
            <person name="Heinrich-Salmeron A."/>
            <person name="Pelletier E."/>
            <person name="Goulhen-Chollet F."/>
            <person name="Arsene-Ploetze F."/>
            <person name="Gallien S."/>
            <person name="Calteau A."/>
            <person name="Vallenet D."/>
            <person name="Casiot C."/>
            <person name="Chane-Woon-Ming B."/>
            <person name="Giloteaux L."/>
            <person name="Barakat M."/>
            <person name="Bonnefoy V."/>
            <person name="Bruneel O."/>
            <person name="Chandler M."/>
            <person name="Cleiss J."/>
            <person name="Duran R."/>
            <person name="Elbaz-Poulichet F."/>
            <person name="Fonknechten N."/>
            <person name="Lauga B."/>
            <person name="Mornico D."/>
            <person name="Ortet P."/>
            <person name="Schaeffer C."/>
            <person name="Siguier P."/>
            <person name="Alexander Thil Smith A."/>
            <person name="Van Dorsselaer A."/>
            <person name="Weissenbach J."/>
            <person name="Medigue C."/>
            <person name="Le Paslier D."/>
        </authorList>
    </citation>
    <scope>NUCLEOTIDE SEQUENCE</scope>
</reference>
<feature type="coiled-coil region" evidence="1">
    <location>
        <begin position="224"/>
        <end position="254"/>
    </location>
</feature>
<feature type="coiled-coil region" evidence="1">
    <location>
        <begin position="856"/>
        <end position="987"/>
    </location>
</feature>
<dbReference type="InterPro" id="IPR027417">
    <property type="entry name" value="P-loop_NTPase"/>
</dbReference>
<feature type="coiled-coil region" evidence="1">
    <location>
        <begin position="739"/>
        <end position="770"/>
    </location>
</feature>
<name>E6QE02_9ZZZZ</name>
<proteinExistence type="predicted"/>
<feature type="domain" description="YhaN AAA" evidence="2">
    <location>
        <begin position="1"/>
        <end position="217"/>
    </location>
</feature>
<feature type="coiled-coil region" evidence="1">
    <location>
        <begin position="285"/>
        <end position="349"/>
    </location>
</feature>
<evidence type="ECO:0000256" key="1">
    <source>
        <dbReference type="SAM" id="Coils"/>
    </source>
</evidence>
<dbReference type="EMBL" id="CABP01000117">
    <property type="protein sequence ID" value="CBI05428.1"/>
    <property type="molecule type" value="Genomic_DNA"/>
</dbReference>
<evidence type="ECO:0000259" key="2">
    <source>
        <dbReference type="Pfam" id="PF13514"/>
    </source>
</evidence>
<dbReference type="SUPFAM" id="SSF52540">
    <property type="entry name" value="P-loop containing nucleoside triphosphate hydrolases"/>
    <property type="match status" value="1"/>
</dbReference>
<dbReference type="Pfam" id="PF13514">
    <property type="entry name" value="AAA_27"/>
    <property type="match status" value="1"/>
</dbReference>
<dbReference type="AlphaFoldDB" id="E6QE02"/>
<accession>E6QE02</accession>
<feature type="coiled-coil region" evidence="1">
    <location>
        <begin position="453"/>
        <end position="480"/>
    </location>
</feature>
<keyword evidence="1" id="KW-0175">Coiled coil</keyword>
<protein>
    <recommendedName>
        <fullName evidence="2">YhaN AAA domain-containing protein</fullName>
    </recommendedName>
</protein>
<dbReference type="PANTHER" id="PTHR41259:SF1">
    <property type="entry name" value="DOUBLE-STRAND BREAK REPAIR RAD50 ATPASE, PUTATIVE-RELATED"/>
    <property type="match status" value="1"/>
</dbReference>